<organism evidence="1 2">
    <name type="scientific">Syphacia muris</name>
    <dbReference type="NCBI Taxonomy" id="451379"/>
    <lineage>
        <taxon>Eukaryota</taxon>
        <taxon>Metazoa</taxon>
        <taxon>Ecdysozoa</taxon>
        <taxon>Nematoda</taxon>
        <taxon>Chromadorea</taxon>
        <taxon>Rhabditida</taxon>
        <taxon>Spirurina</taxon>
        <taxon>Oxyuridomorpha</taxon>
        <taxon>Oxyuroidea</taxon>
        <taxon>Oxyuridae</taxon>
        <taxon>Syphacia</taxon>
    </lineage>
</organism>
<protein>
    <submittedName>
        <fullName evidence="2">Regulator</fullName>
    </submittedName>
</protein>
<evidence type="ECO:0000313" key="2">
    <source>
        <dbReference type="WBParaSite" id="SMUV_0000695901-mRNA-1"/>
    </source>
</evidence>
<evidence type="ECO:0000313" key="1">
    <source>
        <dbReference type="Proteomes" id="UP000046393"/>
    </source>
</evidence>
<keyword evidence="1" id="KW-1185">Reference proteome</keyword>
<reference evidence="2" key="1">
    <citation type="submission" date="2017-02" db="UniProtKB">
        <authorList>
            <consortium name="WormBaseParasite"/>
        </authorList>
    </citation>
    <scope>IDENTIFICATION</scope>
</reference>
<dbReference type="Proteomes" id="UP000046393">
    <property type="component" value="Unplaced"/>
</dbReference>
<dbReference type="PANTHER" id="PTHR16056">
    <property type="entry name" value="REGULATOR OF MICROTUBULE DYNAMICS PROTEIN"/>
    <property type="match status" value="1"/>
</dbReference>
<dbReference type="Gene3D" id="1.25.40.10">
    <property type="entry name" value="Tetratricopeptide repeat domain"/>
    <property type="match status" value="1"/>
</dbReference>
<dbReference type="WBParaSite" id="SMUV_0000695901-mRNA-1">
    <property type="protein sequence ID" value="SMUV_0000695901-mRNA-1"/>
    <property type="gene ID" value="SMUV_0000695901"/>
</dbReference>
<dbReference type="GO" id="GO:0097431">
    <property type="term" value="C:mitotic spindle pole"/>
    <property type="evidence" value="ECO:0007669"/>
    <property type="project" value="TreeGrafter"/>
</dbReference>
<dbReference type="AlphaFoldDB" id="A0A0N5AQJ4"/>
<dbReference type="Pfam" id="PF21033">
    <property type="entry name" value="RMD1-3"/>
    <property type="match status" value="1"/>
</dbReference>
<dbReference type="GO" id="GO:0005876">
    <property type="term" value="C:spindle microtubule"/>
    <property type="evidence" value="ECO:0007669"/>
    <property type="project" value="TreeGrafter"/>
</dbReference>
<sequence length="179" mass="20193">MSKKDPFRRAIIFEGRGYATKAYALNGESFEALRWTAVLTGAATEFLGVRERVREGKVFTDHLNKAIAIEPKEFTLLHLRGRFCFEVANLSWLEKKVANALFSGVPNCTTNDALTDFLEAEKCAPFPWAENLLFIARCYAIEKQKELAAKYIKKIESIGTLDPSVVESLREVKSLISKK</sequence>
<accession>A0A0N5AQJ4</accession>
<proteinExistence type="predicted"/>
<dbReference type="InterPro" id="IPR049039">
    <property type="entry name" value="RMD1-3_a_helical_rpt"/>
</dbReference>
<dbReference type="InterPro" id="IPR011990">
    <property type="entry name" value="TPR-like_helical_dom_sf"/>
</dbReference>
<name>A0A0N5AQJ4_9BILA</name>
<dbReference type="GO" id="GO:0005739">
    <property type="term" value="C:mitochondrion"/>
    <property type="evidence" value="ECO:0007669"/>
    <property type="project" value="TreeGrafter"/>
</dbReference>
<dbReference type="PANTHER" id="PTHR16056:SF20">
    <property type="entry name" value="C2H2-TYPE DOMAIN-CONTAINING PROTEIN-RELATED"/>
    <property type="match status" value="1"/>
</dbReference>
<dbReference type="GO" id="GO:0008017">
    <property type="term" value="F:microtubule binding"/>
    <property type="evidence" value="ECO:0007669"/>
    <property type="project" value="TreeGrafter"/>
</dbReference>
<dbReference type="STRING" id="451379.A0A0N5AQJ4"/>